<evidence type="ECO:0000313" key="3">
    <source>
        <dbReference type="Proteomes" id="UP000554482"/>
    </source>
</evidence>
<organism evidence="2 3">
    <name type="scientific">Thalictrum thalictroides</name>
    <name type="common">Rue-anemone</name>
    <name type="synonym">Anemone thalictroides</name>
    <dbReference type="NCBI Taxonomy" id="46969"/>
    <lineage>
        <taxon>Eukaryota</taxon>
        <taxon>Viridiplantae</taxon>
        <taxon>Streptophyta</taxon>
        <taxon>Embryophyta</taxon>
        <taxon>Tracheophyta</taxon>
        <taxon>Spermatophyta</taxon>
        <taxon>Magnoliopsida</taxon>
        <taxon>Ranunculales</taxon>
        <taxon>Ranunculaceae</taxon>
        <taxon>Thalictroideae</taxon>
        <taxon>Thalictrum</taxon>
    </lineage>
</organism>
<name>A0A7J6VX52_THATH</name>
<keyword evidence="3" id="KW-1185">Reference proteome</keyword>
<reference evidence="2 3" key="1">
    <citation type="submission" date="2020-06" db="EMBL/GenBank/DDBJ databases">
        <title>Transcriptomic and genomic resources for Thalictrum thalictroides and T. hernandezii: Facilitating candidate gene discovery in an emerging model plant lineage.</title>
        <authorList>
            <person name="Arias T."/>
            <person name="Riano-Pachon D.M."/>
            <person name="Di Stilio V.S."/>
        </authorList>
    </citation>
    <scope>NUCLEOTIDE SEQUENCE [LARGE SCALE GENOMIC DNA]</scope>
    <source>
        <strain evidence="3">cv. WT478/WT964</strain>
        <tissue evidence="2">Leaves</tissue>
    </source>
</reference>
<evidence type="ECO:0000313" key="2">
    <source>
        <dbReference type="EMBL" id="KAF5189706.1"/>
    </source>
</evidence>
<dbReference type="EMBL" id="JABWDY010025118">
    <property type="protein sequence ID" value="KAF5189706.1"/>
    <property type="molecule type" value="Genomic_DNA"/>
</dbReference>
<sequence>MELKMRIMFIKTLLLSLFVIYILVSAPTSLADGSDRIPVQSCFKDCGSRTSADCNRYCVRIHYSGGSCQAKPGGAILCCCS</sequence>
<keyword evidence="1" id="KW-0732">Signal</keyword>
<protein>
    <recommendedName>
        <fullName evidence="4">Defensin-like protein</fullName>
    </recommendedName>
</protein>
<proteinExistence type="predicted"/>
<accession>A0A7J6VX52</accession>
<dbReference type="AlphaFoldDB" id="A0A7J6VX52"/>
<evidence type="ECO:0008006" key="4">
    <source>
        <dbReference type="Google" id="ProtNLM"/>
    </source>
</evidence>
<dbReference type="Proteomes" id="UP000554482">
    <property type="component" value="Unassembled WGS sequence"/>
</dbReference>
<feature type="signal peptide" evidence="1">
    <location>
        <begin position="1"/>
        <end position="31"/>
    </location>
</feature>
<feature type="chain" id="PRO_5029669220" description="Defensin-like protein" evidence="1">
    <location>
        <begin position="32"/>
        <end position="81"/>
    </location>
</feature>
<comment type="caution">
    <text evidence="2">The sequence shown here is derived from an EMBL/GenBank/DDBJ whole genome shotgun (WGS) entry which is preliminary data.</text>
</comment>
<evidence type="ECO:0000256" key="1">
    <source>
        <dbReference type="SAM" id="SignalP"/>
    </source>
</evidence>
<gene>
    <name evidence="2" type="ORF">FRX31_020707</name>
</gene>